<reference evidence="2 3" key="1">
    <citation type="submission" date="2017-03" db="EMBL/GenBank/DDBJ databases">
        <title>Genomes of endolithic fungi from Antarctica.</title>
        <authorList>
            <person name="Coleine C."/>
            <person name="Masonjones S."/>
            <person name="Stajich J.E."/>
        </authorList>
    </citation>
    <scope>NUCLEOTIDE SEQUENCE [LARGE SCALE GENOMIC DNA]</scope>
    <source>
        <strain evidence="2 3">CCFEE 5184</strain>
    </source>
</reference>
<proteinExistence type="predicted"/>
<sequence length="84" mass="9535">MTLAFKADLVRLLHIKENATLQSLFDHVSFALEDEISSLPADEQQWFPRFSTIVDLVEALDGIKGAPAVRFALLCMYQLGRWIL</sequence>
<protein>
    <recommendedName>
        <fullName evidence="1">Starter acyltransferase (SAT) domain-containing protein</fullName>
    </recommendedName>
</protein>
<dbReference type="InterPro" id="IPR032088">
    <property type="entry name" value="SAT"/>
</dbReference>
<evidence type="ECO:0000313" key="2">
    <source>
        <dbReference type="EMBL" id="TKA51414.1"/>
    </source>
</evidence>
<evidence type="ECO:0000259" key="1">
    <source>
        <dbReference type="Pfam" id="PF16073"/>
    </source>
</evidence>
<evidence type="ECO:0000313" key="3">
    <source>
        <dbReference type="Proteomes" id="UP000309340"/>
    </source>
</evidence>
<comment type="caution">
    <text evidence="2">The sequence shown here is derived from an EMBL/GenBank/DDBJ whole genome shotgun (WGS) entry which is preliminary data.</text>
</comment>
<keyword evidence="3" id="KW-1185">Reference proteome</keyword>
<dbReference type="EMBL" id="NAJQ01001889">
    <property type="protein sequence ID" value="TKA51414.1"/>
    <property type="molecule type" value="Genomic_DNA"/>
</dbReference>
<feature type="domain" description="Starter acyltransferase (SAT)" evidence="1">
    <location>
        <begin position="2"/>
        <end position="83"/>
    </location>
</feature>
<name>A0A4U0VPU5_9PEZI</name>
<gene>
    <name evidence="2" type="ORF">B0A55_13730</name>
</gene>
<organism evidence="2 3">
    <name type="scientific">Friedmanniomyces simplex</name>
    <dbReference type="NCBI Taxonomy" id="329884"/>
    <lineage>
        <taxon>Eukaryota</taxon>
        <taxon>Fungi</taxon>
        <taxon>Dikarya</taxon>
        <taxon>Ascomycota</taxon>
        <taxon>Pezizomycotina</taxon>
        <taxon>Dothideomycetes</taxon>
        <taxon>Dothideomycetidae</taxon>
        <taxon>Mycosphaerellales</taxon>
        <taxon>Teratosphaeriaceae</taxon>
        <taxon>Friedmanniomyces</taxon>
    </lineage>
</organism>
<dbReference type="AlphaFoldDB" id="A0A4U0VPU5"/>
<accession>A0A4U0VPU5</accession>
<dbReference type="OrthoDB" id="329835at2759"/>
<dbReference type="Proteomes" id="UP000309340">
    <property type="component" value="Unassembled WGS sequence"/>
</dbReference>
<dbReference type="STRING" id="329884.A0A4U0VPU5"/>
<dbReference type="Pfam" id="PF16073">
    <property type="entry name" value="SAT"/>
    <property type="match status" value="1"/>
</dbReference>